<dbReference type="InterPro" id="IPR009875">
    <property type="entry name" value="PilZ_domain"/>
</dbReference>
<reference evidence="2 3" key="1">
    <citation type="submission" date="2020-08" db="EMBL/GenBank/DDBJ databases">
        <title>Genomic Encyclopedia of Type Strains, Phase IV (KMG-IV): sequencing the most valuable type-strain genomes for metagenomic binning, comparative biology and taxonomic classification.</title>
        <authorList>
            <person name="Goeker M."/>
        </authorList>
    </citation>
    <scope>NUCLEOTIDE SEQUENCE [LARGE SCALE GENOMIC DNA]</scope>
    <source>
        <strain evidence="2 3">DSM 106739</strain>
    </source>
</reference>
<dbReference type="EMBL" id="JACIET010000004">
    <property type="protein sequence ID" value="MBB4014755.1"/>
    <property type="molecule type" value="Genomic_DNA"/>
</dbReference>
<evidence type="ECO:0000259" key="1">
    <source>
        <dbReference type="Pfam" id="PF07238"/>
    </source>
</evidence>
<gene>
    <name evidence="2" type="ORF">GGR36_004112</name>
</gene>
<proteinExistence type="predicted"/>
<dbReference type="GO" id="GO:0035438">
    <property type="term" value="F:cyclic-di-GMP binding"/>
    <property type="evidence" value="ECO:0007669"/>
    <property type="project" value="InterPro"/>
</dbReference>
<evidence type="ECO:0000313" key="2">
    <source>
        <dbReference type="EMBL" id="MBB4014755.1"/>
    </source>
</evidence>
<comment type="caution">
    <text evidence="2">The sequence shown here is derived from an EMBL/GenBank/DDBJ whole genome shotgun (WGS) entry which is preliminary data.</text>
</comment>
<evidence type="ECO:0000313" key="3">
    <source>
        <dbReference type="Proteomes" id="UP000561045"/>
    </source>
</evidence>
<dbReference type="SUPFAM" id="SSF141371">
    <property type="entry name" value="PilZ domain-like"/>
    <property type="match status" value="1"/>
</dbReference>
<dbReference type="Pfam" id="PF07238">
    <property type="entry name" value="PilZ"/>
    <property type="match status" value="1"/>
</dbReference>
<dbReference type="Proteomes" id="UP000561045">
    <property type="component" value="Unassembled WGS sequence"/>
</dbReference>
<dbReference type="AlphaFoldDB" id="A0A840BN92"/>
<sequence>MNNGFGDRERRTSVRIPLGSEAFIQPAASQHPPRKARCVDLSVDGMTLHTVYVPRPDEIFDVIVRPHEGPLAGPPMHVRAQVRRCHPVNGSQIYEVGVKILEVLK</sequence>
<keyword evidence="3" id="KW-1185">Reference proteome</keyword>
<protein>
    <recommendedName>
        <fullName evidence="1">PilZ domain-containing protein</fullName>
    </recommendedName>
</protein>
<feature type="domain" description="PilZ" evidence="1">
    <location>
        <begin position="9"/>
        <end position="102"/>
    </location>
</feature>
<organism evidence="2 3">
    <name type="scientific">Niveibacterium umoris</name>
    <dbReference type="NCBI Taxonomy" id="1193620"/>
    <lineage>
        <taxon>Bacteria</taxon>
        <taxon>Pseudomonadati</taxon>
        <taxon>Pseudomonadota</taxon>
        <taxon>Betaproteobacteria</taxon>
        <taxon>Rhodocyclales</taxon>
        <taxon>Rhodocyclaceae</taxon>
        <taxon>Niveibacterium</taxon>
    </lineage>
</organism>
<accession>A0A840BN92</accession>
<dbReference type="RefSeq" id="WP_183637931.1">
    <property type="nucleotide sequence ID" value="NZ_BAABLE010000024.1"/>
</dbReference>
<name>A0A840BN92_9RHOO</name>